<organism evidence="2 3">
    <name type="scientific">Truncatella angustata</name>
    <dbReference type="NCBI Taxonomy" id="152316"/>
    <lineage>
        <taxon>Eukaryota</taxon>
        <taxon>Fungi</taxon>
        <taxon>Dikarya</taxon>
        <taxon>Ascomycota</taxon>
        <taxon>Pezizomycotina</taxon>
        <taxon>Sordariomycetes</taxon>
        <taxon>Xylariomycetidae</taxon>
        <taxon>Amphisphaeriales</taxon>
        <taxon>Sporocadaceae</taxon>
        <taxon>Truncatella</taxon>
    </lineage>
</organism>
<evidence type="ECO:0000313" key="3">
    <source>
        <dbReference type="Proteomes" id="UP000758603"/>
    </source>
</evidence>
<gene>
    <name evidence="2" type="ORF">BKA67DRAFT_661078</name>
</gene>
<accession>A0A9P8UHL2</accession>
<dbReference type="OrthoDB" id="4761748at2759"/>
<feature type="compositionally biased region" description="Low complexity" evidence="1">
    <location>
        <begin position="150"/>
        <end position="199"/>
    </location>
</feature>
<dbReference type="AlphaFoldDB" id="A0A9P8UHL2"/>
<dbReference type="RefSeq" id="XP_045956609.1">
    <property type="nucleotide sequence ID" value="XM_046107754.1"/>
</dbReference>
<comment type="caution">
    <text evidence="2">The sequence shown here is derived from an EMBL/GenBank/DDBJ whole genome shotgun (WGS) entry which is preliminary data.</text>
</comment>
<keyword evidence="3" id="KW-1185">Reference proteome</keyword>
<evidence type="ECO:0000256" key="1">
    <source>
        <dbReference type="SAM" id="MobiDB-lite"/>
    </source>
</evidence>
<evidence type="ECO:0000313" key="2">
    <source>
        <dbReference type="EMBL" id="KAH6652331.1"/>
    </source>
</evidence>
<reference evidence="2" key="1">
    <citation type="journal article" date="2021" name="Nat. Commun.">
        <title>Genetic determinants of endophytism in the Arabidopsis root mycobiome.</title>
        <authorList>
            <person name="Mesny F."/>
            <person name="Miyauchi S."/>
            <person name="Thiergart T."/>
            <person name="Pickel B."/>
            <person name="Atanasova L."/>
            <person name="Karlsson M."/>
            <person name="Huettel B."/>
            <person name="Barry K.W."/>
            <person name="Haridas S."/>
            <person name="Chen C."/>
            <person name="Bauer D."/>
            <person name="Andreopoulos W."/>
            <person name="Pangilinan J."/>
            <person name="LaButti K."/>
            <person name="Riley R."/>
            <person name="Lipzen A."/>
            <person name="Clum A."/>
            <person name="Drula E."/>
            <person name="Henrissat B."/>
            <person name="Kohler A."/>
            <person name="Grigoriev I.V."/>
            <person name="Martin F.M."/>
            <person name="Hacquard S."/>
        </authorList>
    </citation>
    <scope>NUCLEOTIDE SEQUENCE</scope>
    <source>
        <strain evidence="2">MPI-SDFR-AT-0073</strain>
    </source>
</reference>
<feature type="region of interest" description="Disordered" evidence="1">
    <location>
        <begin position="150"/>
        <end position="200"/>
    </location>
</feature>
<proteinExistence type="predicted"/>
<name>A0A9P8UHL2_9PEZI</name>
<dbReference type="GeneID" id="70136645"/>
<dbReference type="Proteomes" id="UP000758603">
    <property type="component" value="Unassembled WGS sequence"/>
</dbReference>
<sequence length="223" mass="22573">MKYTTAAVLLPVASAASIDARQATELKYEISDFSAACTAGSIYCFYEVSIVTSNNPEFKQGCDAMGTSDNGELPAVRKTQCGTYTISVAKLDDGGLVLTINSGLERLTGTFTISSDDLTTTTSGESTVQSYAGDSAFTIDIKNASSASASASGATASTPTASPASFVSPSASSASRTTASEPSATSTTTLSSASPSETSDATRESACAGVLFAIGLMAFTVQI</sequence>
<protein>
    <submittedName>
        <fullName evidence="2">Uncharacterized protein</fullName>
    </submittedName>
</protein>
<dbReference type="EMBL" id="JAGPXC010000006">
    <property type="protein sequence ID" value="KAH6652331.1"/>
    <property type="molecule type" value="Genomic_DNA"/>
</dbReference>